<dbReference type="InterPro" id="IPR018062">
    <property type="entry name" value="HTH_AraC-typ_CS"/>
</dbReference>
<keyword evidence="4" id="KW-1133">Transmembrane helix</keyword>
<gene>
    <name evidence="6" type="ORF">DXC51_07125</name>
</gene>
<dbReference type="PROSITE" id="PS01124">
    <property type="entry name" value="HTH_ARAC_FAMILY_2"/>
    <property type="match status" value="1"/>
</dbReference>
<dbReference type="PRINTS" id="PR00032">
    <property type="entry name" value="HTHARAC"/>
</dbReference>
<organism evidence="6 7">
    <name type="scientific">Eisenbergiella massiliensis</name>
    <dbReference type="NCBI Taxonomy" id="1720294"/>
    <lineage>
        <taxon>Bacteria</taxon>
        <taxon>Bacillati</taxon>
        <taxon>Bacillota</taxon>
        <taxon>Clostridia</taxon>
        <taxon>Lachnospirales</taxon>
        <taxon>Lachnospiraceae</taxon>
        <taxon>Eisenbergiella</taxon>
    </lineage>
</organism>
<keyword evidence="3" id="KW-0804">Transcription</keyword>
<dbReference type="InterPro" id="IPR018060">
    <property type="entry name" value="HTH_AraC"/>
</dbReference>
<evidence type="ECO:0000313" key="7">
    <source>
        <dbReference type="Proteomes" id="UP000260812"/>
    </source>
</evidence>
<dbReference type="PANTHER" id="PTHR43280">
    <property type="entry name" value="ARAC-FAMILY TRANSCRIPTIONAL REGULATOR"/>
    <property type="match status" value="1"/>
</dbReference>
<dbReference type="EMBL" id="QVLV01000004">
    <property type="protein sequence ID" value="RGE62378.1"/>
    <property type="molecule type" value="Genomic_DNA"/>
</dbReference>
<dbReference type="GO" id="GO:0003700">
    <property type="term" value="F:DNA-binding transcription factor activity"/>
    <property type="evidence" value="ECO:0007669"/>
    <property type="project" value="InterPro"/>
</dbReference>
<keyword evidence="2" id="KW-0238">DNA-binding</keyword>
<sequence length="770" mass="88573">MVILARHFRKNGGMVSMNGLRKMAMENKHLNRIIFASTASLAVIVLLLTYILSSHYETMACEEIYRNASSSINQTTSTVRFLSESVNSLLLQCAQSPEVNKLFLAQKYSGTELYNVKRKLDTLRFNNSKIYSIYVYDKYGKTIFESGEFSQGFESSAEDFYDTGFVEYLDKLDTVKVFTPVVRTVPVIRSNAPESSIKVLTFFYFEPYFGAEEKNTILAFNVDMRWMSDALGYFNGASPNGNNIEIVSRDGTVIFSGKEAQIGTQYGDAEVLEKIRNAESKYGYFVMDGAKRLISYSRPNQTGYEDWIFISSSDLGMVLKPIREVKHFVYLFTGIILLVSIIGLVGILLHLGMPIKQAFNKAKLLEKEQEEKRRREAAEYMKLLLAGDMEENTNLIRERFEQLHIAYDFSAKNRLVLISMDDRNSLRRRFRSGYPEVVQKINEKLEEVFGRYYENPIRVDWQDGITLMVVCFLDMEEEEQKARLQEIFDEITDALQQEVQCGVSFSLSSTGQSIKDLPFLLAEALEVHTYRYLYGYGQLLTNDLIRDEKETAYVYPKEQEKEILSALFAGKEEEALAAYGKYVEMLYPMTVPEIKISFLLLADAVKYASRNTVVETSNVLLNFEQFFAKIQSLETIEEVNHLFTNLFREIAEIIGAQKSTRYAELVDQVKRYVGEHYGKIDLSIQEIAESMDMSGAYLGRIFKQHTQMAFTEYLTRYRLKVACEELLGSEKTVNEISDSIGFTNSSYFYLVFKKYLNCTPTQYRKNEAKE</sequence>
<keyword evidence="4" id="KW-0812">Transmembrane</keyword>
<evidence type="ECO:0000313" key="6">
    <source>
        <dbReference type="EMBL" id="RGE62378.1"/>
    </source>
</evidence>
<dbReference type="SMART" id="SM00342">
    <property type="entry name" value="HTH_ARAC"/>
    <property type="match status" value="1"/>
</dbReference>
<dbReference type="InterPro" id="IPR020449">
    <property type="entry name" value="Tscrpt_reg_AraC-type_HTH"/>
</dbReference>
<dbReference type="Pfam" id="PF12833">
    <property type="entry name" value="HTH_18"/>
    <property type="match status" value="1"/>
</dbReference>
<dbReference type="Gene3D" id="1.10.10.60">
    <property type="entry name" value="Homeodomain-like"/>
    <property type="match status" value="2"/>
</dbReference>
<dbReference type="SUPFAM" id="SSF46689">
    <property type="entry name" value="Homeodomain-like"/>
    <property type="match status" value="2"/>
</dbReference>
<evidence type="ECO:0000256" key="4">
    <source>
        <dbReference type="SAM" id="Phobius"/>
    </source>
</evidence>
<dbReference type="PROSITE" id="PS00041">
    <property type="entry name" value="HTH_ARAC_FAMILY_1"/>
    <property type="match status" value="1"/>
</dbReference>
<proteinExistence type="predicted"/>
<dbReference type="PANTHER" id="PTHR43280:SF2">
    <property type="entry name" value="HTH-TYPE TRANSCRIPTIONAL REGULATOR EXSA"/>
    <property type="match status" value="1"/>
</dbReference>
<dbReference type="InterPro" id="IPR009057">
    <property type="entry name" value="Homeodomain-like_sf"/>
</dbReference>
<accession>A0A3E3I7F9</accession>
<evidence type="ECO:0000256" key="2">
    <source>
        <dbReference type="ARBA" id="ARBA00023125"/>
    </source>
</evidence>
<protein>
    <submittedName>
        <fullName evidence="6">AraC family transcriptional regulator</fullName>
    </submittedName>
</protein>
<feature type="domain" description="HTH araC/xylS-type" evidence="5">
    <location>
        <begin position="667"/>
        <end position="766"/>
    </location>
</feature>
<name>A0A3E3I7F9_9FIRM</name>
<evidence type="ECO:0000256" key="3">
    <source>
        <dbReference type="ARBA" id="ARBA00023163"/>
    </source>
</evidence>
<dbReference type="Proteomes" id="UP000260812">
    <property type="component" value="Unassembled WGS sequence"/>
</dbReference>
<dbReference type="GO" id="GO:0043565">
    <property type="term" value="F:sequence-specific DNA binding"/>
    <property type="evidence" value="ECO:0007669"/>
    <property type="project" value="InterPro"/>
</dbReference>
<comment type="caution">
    <text evidence="6">The sequence shown here is derived from an EMBL/GenBank/DDBJ whole genome shotgun (WGS) entry which is preliminary data.</text>
</comment>
<keyword evidence="1" id="KW-0805">Transcription regulation</keyword>
<evidence type="ECO:0000256" key="1">
    <source>
        <dbReference type="ARBA" id="ARBA00023015"/>
    </source>
</evidence>
<feature type="transmembrane region" description="Helical" evidence="4">
    <location>
        <begin position="328"/>
        <end position="351"/>
    </location>
</feature>
<reference evidence="6 7" key="1">
    <citation type="submission" date="2018-08" db="EMBL/GenBank/DDBJ databases">
        <title>A genome reference for cultivated species of the human gut microbiota.</title>
        <authorList>
            <person name="Zou Y."/>
            <person name="Xue W."/>
            <person name="Luo G."/>
        </authorList>
    </citation>
    <scope>NUCLEOTIDE SEQUENCE [LARGE SCALE GENOMIC DNA]</scope>
    <source>
        <strain evidence="6 7">TF05-5AC</strain>
    </source>
</reference>
<keyword evidence="4" id="KW-0472">Membrane</keyword>
<keyword evidence="7" id="KW-1185">Reference proteome</keyword>
<dbReference type="AlphaFoldDB" id="A0A3E3I7F9"/>
<evidence type="ECO:0000259" key="5">
    <source>
        <dbReference type="PROSITE" id="PS01124"/>
    </source>
</evidence>